<feature type="region of interest" description="Disordered" evidence="7">
    <location>
        <begin position="1"/>
        <end position="60"/>
    </location>
</feature>
<reference evidence="9" key="1">
    <citation type="journal article" date="2023" name="G3 (Bethesda)">
        <title>Whole genome assembly and annotation of the endangered Caribbean coral Acropora cervicornis.</title>
        <authorList>
            <person name="Selwyn J.D."/>
            <person name="Vollmer S.V."/>
        </authorList>
    </citation>
    <scope>NUCLEOTIDE SEQUENCE</scope>
    <source>
        <strain evidence="9">K2</strain>
    </source>
</reference>
<sequence>MAESENSADSAAGDQPGTASSLANQSNEQVTRPSIFVSSRVDTPNTEKNTERRRPGKAVSVKGRLQTAYRGVVMESKLSWQPQITAVSKRFSRNVKQLKQLRVLPEKVQEAIYFRSIVPSITYECSSALGLEDLKIQDSQLTAQSYYESLSIGGGISVDTEAKCARLNKNNCAWCAPRRKGQYLQVDLGRDLVITGIATQGLEALSDYYVRRYTVSHSRNGRTWSTFPQVMRGNRDGGSVVRHTFRSPKYARYIRVYPVAYRYRICLRMELYGCSNSSSALRRTPSATTTLSAANKETPKNVPPTTRTTAAPSTGKAIISHSASECTTALGLEDLRIEDSQLTAQSYYESLAIGGGISVDTEPKCARLNKNNCAWCAPLGKGQYLQVDLRRDVEITGIATQGLEALSDYYVRRYKVSHSRNGHTWSTFPQVMRGNHDGRSVASHAFIPPVYARYIRVYPVAYRYRICMRMELYGCSNSSSVLSTTPSPTNQSGSNSTTPENVPPTIRTTAASSTEKPMIIHSTTGIHRDVEAWIKKRERCTLSKEPLLRVRPAMGHLLATRPLEVFTIDFALFSWRWYRECVGDNRCLHEIHTSSSYQRPTECNSALGLEDLRIEDSQLTAQSYYESLSIGGGISVDTEPKCARLNHNGCAWCSPRGNGQYLQVDLRHNFILTGIATQGFESLSDYYVRRYKVSLSRNGHTWSILSQVMRGNHDGRSVASHTFIPPVYARYIRVYPMAYRYRICMRMELYGCSNSSSVLSTTPSPTNQSGSNSTTPENVPPASRTTASSSTEKPMIIHSTTECNTALGLENLRIKDSQLSAHSYYQSLSAGAGIAVETHPRCARLNNNYCAWCGPRGNGQYIQVDLRQDFTLTGIATQGFEALSDYYVRRYNVSHSRDGYTWSIFPVSINLSFCDINNNNDGDDNIYSDIN</sequence>
<dbReference type="EMBL" id="JARQWQ010000005">
    <property type="protein sequence ID" value="KAK2571713.1"/>
    <property type="molecule type" value="Genomic_DNA"/>
</dbReference>
<feature type="region of interest" description="Disordered" evidence="7">
    <location>
        <begin position="483"/>
        <end position="511"/>
    </location>
</feature>
<dbReference type="InterPro" id="IPR000421">
    <property type="entry name" value="FA58C"/>
</dbReference>
<evidence type="ECO:0000256" key="1">
    <source>
        <dbReference type="ARBA" id="ARBA00004184"/>
    </source>
</evidence>
<evidence type="ECO:0000256" key="2">
    <source>
        <dbReference type="ARBA" id="ARBA00004613"/>
    </source>
</evidence>
<dbReference type="AlphaFoldDB" id="A0AAD9VEK8"/>
<dbReference type="GO" id="GO:0005886">
    <property type="term" value="C:plasma membrane"/>
    <property type="evidence" value="ECO:0007669"/>
    <property type="project" value="TreeGrafter"/>
</dbReference>
<evidence type="ECO:0000256" key="6">
    <source>
        <dbReference type="ARBA" id="ARBA00023157"/>
    </source>
</evidence>
<dbReference type="InterPro" id="IPR050633">
    <property type="entry name" value="Neuropilin_MCO_CoagFactor"/>
</dbReference>
<accession>A0AAD9VEK8</accession>
<dbReference type="CDD" id="cd00057">
    <property type="entry name" value="FA58C"/>
    <property type="match status" value="3"/>
</dbReference>
<dbReference type="GO" id="GO:0005576">
    <property type="term" value="C:extracellular region"/>
    <property type="evidence" value="ECO:0007669"/>
    <property type="project" value="UniProtKB-SubCell"/>
</dbReference>
<dbReference type="GO" id="GO:0012505">
    <property type="term" value="C:endomembrane system"/>
    <property type="evidence" value="ECO:0007669"/>
    <property type="project" value="UniProtKB-SubCell"/>
</dbReference>
<feature type="compositionally biased region" description="Polar residues" evidence="7">
    <location>
        <begin position="768"/>
        <end position="777"/>
    </location>
</feature>
<dbReference type="GO" id="GO:0038023">
    <property type="term" value="F:signaling receptor activity"/>
    <property type="evidence" value="ECO:0007669"/>
    <property type="project" value="TreeGrafter"/>
</dbReference>
<feature type="compositionally biased region" description="Polar residues" evidence="7">
    <location>
        <begin position="17"/>
        <end position="47"/>
    </location>
</feature>
<feature type="domain" description="F5/8 type C" evidence="8">
    <location>
        <begin position="603"/>
        <end position="752"/>
    </location>
</feature>
<comment type="subcellular location">
    <subcellularLocation>
        <location evidence="1">Endomembrane system</location>
        <topology evidence="1">Peripheral membrane protein</topology>
    </subcellularLocation>
    <subcellularLocation>
        <location evidence="2">Secreted</location>
    </subcellularLocation>
</comment>
<dbReference type="SMART" id="SM00231">
    <property type="entry name" value="FA58C"/>
    <property type="match status" value="3"/>
</dbReference>
<feature type="region of interest" description="Disordered" evidence="7">
    <location>
        <begin position="760"/>
        <end position="795"/>
    </location>
</feature>
<feature type="domain" description="F5/8 type C" evidence="8">
    <location>
        <begin position="125"/>
        <end position="274"/>
    </location>
</feature>
<evidence type="ECO:0000313" key="9">
    <source>
        <dbReference type="EMBL" id="KAK2571713.1"/>
    </source>
</evidence>
<dbReference type="GO" id="GO:0007155">
    <property type="term" value="P:cell adhesion"/>
    <property type="evidence" value="ECO:0007669"/>
    <property type="project" value="UniProtKB-KW"/>
</dbReference>
<feature type="compositionally biased region" description="Low complexity" evidence="7">
    <location>
        <begin position="782"/>
        <end position="791"/>
    </location>
</feature>
<dbReference type="Gene3D" id="2.60.120.260">
    <property type="entry name" value="Galactose-binding domain-like"/>
    <property type="match status" value="4"/>
</dbReference>
<comment type="caution">
    <text evidence="9">The sequence shown here is derived from an EMBL/GenBank/DDBJ whole genome shotgun (WGS) entry which is preliminary data.</text>
</comment>
<dbReference type="PANTHER" id="PTHR46806:SF5">
    <property type="entry name" value="F5_8 TYPE C DOMAIN-CONTAINING PROTEIN"/>
    <property type="match status" value="1"/>
</dbReference>
<name>A0AAD9VEK8_ACRCE</name>
<dbReference type="Pfam" id="PF00754">
    <property type="entry name" value="F5_F8_type_C"/>
    <property type="match status" value="4"/>
</dbReference>
<feature type="domain" description="F5/8 type C" evidence="8">
    <location>
        <begin position="803"/>
        <end position="931"/>
    </location>
</feature>
<proteinExistence type="predicted"/>
<evidence type="ECO:0000256" key="4">
    <source>
        <dbReference type="ARBA" id="ARBA00022889"/>
    </source>
</evidence>
<protein>
    <submittedName>
        <fullName evidence="9">Coagulation factor VIII</fullName>
    </submittedName>
</protein>
<gene>
    <name evidence="9" type="ORF">P5673_003095</name>
</gene>
<dbReference type="InterPro" id="IPR008979">
    <property type="entry name" value="Galactose-bd-like_sf"/>
</dbReference>
<feature type="domain" description="F5/8 type C" evidence="8">
    <location>
        <begin position="326"/>
        <end position="475"/>
    </location>
</feature>
<reference evidence="9" key="2">
    <citation type="journal article" date="2023" name="Science">
        <title>Genomic signatures of disease resistance in endangered staghorn corals.</title>
        <authorList>
            <person name="Vollmer S.V."/>
            <person name="Selwyn J.D."/>
            <person name="Despard B.A."/>
            <person name="Roesel C.L."/>
        </authorList>
    </citation>
    <scope>NUCLEOTIDE SEQUENCE</scope>
    <source>
        <strain evidence="9">K2</strain>
    </source>
</reference>
<evidence type="ECO:0000256" key="5">
    <source>
        <dbReference type="ARBA" id="ARBA00023136"/>
    </source>
</evidence>
<keyword evidence="4" id="KW-0130">Cell adhesion</keyword>
<evidence type="ECO:0000259" key="8">
    <source>
        <dbReference type="PROSITE" id="PS50022"/>
    </source>
</evidence>
<evidence type="ECO:0000256" key="7">
    <source>
        <dbReference type="SAM" id="MobiDB-lite"/>
    </source>
</evidence>
<dbReference type="SUPFAM" id="SSF49785">
    <property type="entry name" value="Galactose-binding domain-like"/>
    <property type="match status" value="4"/>
</dbReference>
<dbReference type="PROSITE" id="PS01286">
    <property type="entry name" value="FA58C_2"/>
    <property type="match status" value="3"/>
</dbReference>
<feature type="compositionally biased region" description="Low complexity" evidence="7">
    <location>
        <begin position="303"/>
        <end position="314"/>
    </location>
</feature>
<dbReference type="PROSITE" id="PS01285">
    <property type="entry name" value="FA58C_1"/>
    <property type="match status" value="4"/>
</dbReference>
<keyword evidence="5" id="KW-0472">Membrane</keyword>
<evidence type="ECO:0000256" key="3">
    <source>
        <dbReference type="ARBA" id="ARBA00022525"/>
    </source>
</evidence>
<keyword evidence="3" id="KW-0964">Secreted</keyword>
<feature type="compositionally biased region" description="Polar residues" evidence="7">
    <location>
        <begin position="280"/>
        <end position="295"/>
    </location>
</feature>
<evidence type="ECO:0000313" key="10">
    <source>
        <dbReference type="Proteomes" id="UP001249851"/>
    </source>
</evidence>
<keyword evidence="10" id="KW-1185">Reference proteome</keyword>
<dbReference type="PROSITE" id="PS50022">
    <property type="entry name" value="FA58C_3"/>
    <property type="match status" value="4"/>
</dbReference>
<feature type="region of interest" description="Disordered" evidence="7">
    <location>
        <begin position="280"/>
        <end position="316"/>
    </location>
</feature>
<dbReference type="PANTHER" id="PTHR46806">
    <property type="entry name" value="F5/8 TYPE C DOMAIN-CONTAINING PROTEIN"/>
    <property type="match status" value="1"/>
</dbReference>
<dbReference type="Proteomes" id="UP001249851">
    <property type="component" value="Unassembled WGS sequence"/>
</dbReference>
<organism evidence="9 10">
    <name type="scientific">Acropora cervicornis</name>
    <name type="common">Staghorn coral</name>
    <dbReference type="NCBI Taxonomy" id="6130"/>
    <lineage>
        <taxon>Eukaryota</taxon>
        <taxon>Metazoa</taxon>
        <taxon>Cnidaria</taxon>
        <taxon>Anthozoa</taxon>
        <taxon>Hexacorallia</taxon>
        <taxon>Scleractinia</taxon>
        <taxon>Astrocoeniina</taxon>
        <taxon>Acroporidae</taxon>
        <taxon>Acropora</taxon>
    </lineage>
</organism>
<keyword evidence="6" id="KW-1015">Disulfide bond</keyword>
<feature type="compositionally biased region" description="Polar residues" evidence="7">
    <location>
        <begin position="491"/>
        <end position="511"/>
    </location>
</feature>